<protein>
    <submittedName>
        <fullName evidence="3">Uncharacterized protein</fullName>
    </submittedName>
</protein>
<keyword evidence="2" id="KW-0732">Signal</keyword>
<comment type="caution">
    <text evidence="3">The sequence shown here is derived from an EMBL/GenBank/DDBJ whole genome shotgun (WGS) entry which is preliminary data.</text>
</comment>
<feature type="region of interest" description="Disordered" evidence="1">
    <location>
        <begin position="28"/>
        <end position="167"/>
    </location>
</feature>
<evidence type="ECO:0000313" key="3">
    <source>
        <dbReference type="EMBL" id="CAG8980229.1"/>
    </source>
</evidence>
<feature type="compositionally biased region" description="Basic residues" evidence="1">
    <location>
        <begin position="146"/>
        <end position="167"/>
    </location>
</feature>
<reference evidence="3" key="1">
    <citation type="submission" date="2021-07" db="EMBL/GenBank/DDBJ databases">
        <authorList>
            <person name="Durling M."/>
        </authorList>
    </citation>
    <scope>NUCLEOTIDE SEQUENCE</scope>
</reference>
<dbReference type="AlphaFoldDB" id="A0A9N9LXF7"/>
<evidence type="ECO:0000256" key="2">
    <source>
        <dbReference type="SAM" id="SignalP"/>
    </source>
</evidence>
<name>A0A9N9LXF7_9HELO</name>
<proteinExistence type="predicted"/>
<sequence>MLISQIFAIGAILLHSVVAIPLAATKDATPEVQLSQRSTHRPDWPKAPHRRSVNSPQHERRLFNPLTPTKAVFRKVFGKGKKTKTKPEPPQAAAPKPIPEWQKPYKPPPTYSYYEPLPVPKPMPPAAKGNTPYKPPPTYSYDNIKRRLSRRSSRSKVARRSKKAHLL</sequence>
<dbReference type="EMBL" id="CAJVRM010000369">
    <property type="protein sequence ID" value="CAG8980229.1"/>
    <property type="molecule type" value="Genomic_DNA"/>
</dbReference>
<accession>A0A9N9LXF7</accession>
<evidence type="ECO:0000256" key="1">
    <source>
        <dbReference type="SAM" id="MobiDB-lite"/>
    </source>
</evidence>
<feature type="compositionally biased region" description="Basic residues" evidence="1">
    <location>
        <begin position="72"/>
        <end position="84"/>
    </location>
</feature>
<feature type="compositionally biased region" description="Pro residues" evidence="1">
    <location>
        <begin position="88"/>
        <end position="98"/>
    </location>
</feature>
<keyword evidence="4" id="KW-1185">Reference proteome</keyword>
<feature type="chain" id="PRO_5040302320" evidence="2">
    <location>
        <begin position="20"/>
        <end position="167"/>
    </location>
</feature>
<feature type="signal peptide" evidence="2">
    <location>
        <begin position="1"/>
        <end position="19"/>
    </location>
</feature>
<organism evidence="3 4">
    <name type="scientific">Hymenoscyphus albidus</name>
    <dbReference type="NCBI Taxonomy" id="595503"/>
    <lineage>
        <taxon>Eukaryota</taxon>
        <taxon>Fungi</taxon>
        <taxon>Dikarya</taxon>
        <taxon>Ascomycota</taxon>
        <taxon>Pezizomycotina</taxon>
        <taxon>Leotiomycetes</taxon>
        <taxon>Helotiales</taxon>
        <taxon>Helotiaceae</taxon>
        <taxon>Hymenoscyphus</taxon>
    </lineage>
</organism>
<evidence type="ECO:0000313" key="4">
    <source>
        <dbReference type="Proteomes" id="UP000701801"/>
    </source>
</evidence>
<dbReference type="OrthoDB" id="10539664at2759"/>
<dbReference type="Proteomes" id="UP000701801">
    <property type="component" value="Unassembled WGS sequence"/>
</dbReference>
<gene>
    <name evidence="3" type="ORF">HYALB_00013307</name>
</gene>